<evidence type="ECO:0000256" key="12">
    <source>
        <dbReference type="ARBA" id="ARBA00022958"/>
    </source>
</evidence>
<comment type="subcellular location">
    <subcellularLocation>
        <location evidence="3 16">Cytoplasm</location>
    </subcellularLocation>
</comment>
<organism evidence="17 18">
    <name type="scientific">Candidatus Gallacutalibacter pullicola</name>
    <dbReference type="NCBI Taxonomy" id="2840830"/>
    <lineage>
        <taxon>Bacteria</taxon>
        <taxon>Bacillati</taxon>
        <taxon>Bacillota</taxon>
        <taxon>Clostridia</taxon>
        <taxon>Eubacteriales</taxon>
        <taxon>Candidatus Gallacutalibacter</taxon>
    </lineage>
</organism>
<dbReference type="AlphaFoldDB" id="A0A9D1DNW4"/>
<dbReference type="CDD" id="cd24015">
    <property type="entry name" value="ASKHA_NBD_PanK-III"/>
    <property type="match status" value="1"/>
</dbReference>
<evidence type="ECO:0000256" key="9">
    <source>
        <dbReference type="ARBA" id="ARBA00022741"/>
    </source>
</evidence>
<keyword evidence="7 16" id="KW-0963">Cytoplasm</keyword>
<dbReference type="HAMAP" id="MF_01274">
    <property type="entry name" value="Pantothen_kinase_3"/>
    <property type="match status" value="1"/>
</dbReference>
<dbReference type="Gene3D" id="3.30.420.40">
    <property type="match status" value="2"/>
</dbReference>
<dbReference type="PANTHER" id="PTHR34265">
    <property type="entry name" value="TYPE III PANTOTHENATE KINASE"/>
    <property type="match status" value="1"/>
</dbReference>
<evidence type="ECO:0000256" key="14">
    <source>
        <dbReference type="ARBA" id="ARBA00038036"/>
    </source>
</evidence>
<evidence type="ECO:0000256" key="4">
    <source>
        <dbReference type="ARBA" id="ARBA00005225"/>
    </source>
</evidence>
<dbReference type="EC" id="2.7.1.33" evidence="6 16"/>
<dbReference type="NCBIfam" id="TIGR00671">
    <property type="entry name" value="baf"/>
    <property type="match status" value="1"/>
</dbReference>
<dbReference type="PANTHER" id="PTHR34265:SF1">
    <property type="entry name" value="TYPE III PANTOTHENATE KINASE"/>
    <property type="match status" value="1"/>
</dbReference>
<evidence type="ECO:0000256" key="13">
    <source>
        <dbReference type="ARBA" id="ARBA00022993"/>
    </source>
</evidence>
<evidence type="ECO:0000256" key="3">
    <source>
        <dbReference type="ARBA" id="ARBA00004496"/>
    </source>
</evidence>
<reference evidence="17" key="2">
    <citation type="journal article" date="2021" name="PeerJ">
        <title>Extensive microbial diversity within the chicken gut microbiome revealed by metagenomics and culture.</title>
        <authorList>
            <person name="Gilroy R."/>
            <person name="Ravi A."/>
            <person name="Getino M."/>
            <person name="Pursley I."/>
            <person name="Horton D.L."/>
            <person name="Alikhan N.F."/>
            <person name="Baker D."/>
            <person name="Gharbi K."/>
            <person name="Hall N."/>
            <person name="Watson M."/>
            <person name="Adriaenssens E.M."/>
            <person name="Foster-Nyarko E."/>
            <person name="Jarju S."/>
            <person name="Secka A."/>
            <person name="Antonio M."/>
            <person name="Oren A."/>
            <person name="Chaudhuri R.R."/>
            <person name="La Ragione R."/>
            <person name="Hildebrand F."/>
            <person name="Pallen M.J."/>
        </authorList>
    </citation>
    <scope>NUCLEOTIDE SEQUENCE</scope>
    <source>
        <strain evidence="17">ChiSjej1B19-7085</strain>
    </source>
</reference>
<dbReference type="GO" id="GO:0005524">
    <property type="term" value="F:ATP binding"/>
    <property type="evidence" value="ECO:0007669"/>
    <property type="project" value="UniProtKB-UniRule"/>
</dbReference>
<dbReference type="Pfam" id="PF03309">
    <property type="entry name" value="Pan_kinase"/>
    <property type="match status" value="1"/>
</dbReference>
<keyword evidence="11 16" id="KW-0067">ATP-binding</keyword>
<dbReference type="InterPro" id="IPR043129">
    <property type="entry name" value="ATPase_NBD"/>
</dbReference>
<keyword evidence="16" id="KW-0479">Metal-binding</keyword>
<comment type="cofactor">
    <cofactor evidence="16">
        <name>NH4(+)</name>
        <dbReference type="ChEBI" id="CHEBI:28938"/>
    </cofactor>
    <cofactor evidence="16">
        <name>K(+)</name>
        <dbReference type="ChEBI" id="CHEBI:29103"/>
    </cofactor>
    <text evidence="16">A monovalent cation. Ammonium or potassium.</text>
</comment>
<comment type="function">
    <text evidence="16">Catalyzes the phosphorylation of pantothenate (Pan), the first step in CoA biosynthesis.</text>
</comment>
<evidence type="ECO:0000256" key="8">
    <source>
        <dbReference type="ARBA" id="ARBA00022679"/>
    </source>
</evidence>
<comment type="pathway">
    <text evidence="4 16">Cofactor biosynthesis; coenzyme A biosynthesis; CoA from (R)-pantothenate: step 1/5.</text>
</comment>
<gene>
    <name evidence="16" type="primary">coaX</name>
    <name evidence="17" type="ORF">IAA54_01295</name>
</gene>
<comment type="subunit">
    <text evidence="5 16">Homodimer.</text>
</comment>
<feature type="binding site" evidence="16">
    <location>
        <begin position="107"/>
        <end position="110"/>
    </location>
    <ligand>
        <name>substrate</name>
    </ligand>
</feature>
<feature type="binding site" evidence="16">
    <location>
        <position position="129"/>
    </location>
    <ligand>
        <name>K(+)</name>
        <dbReference type="ChEBI" id="CHEBI:29103"/>
    </ligand>
</feature>
<evidence type="ECO:0000256" key="1">
    <source>
        <dbReference type="ARBA" id="ARBA00001206"/>
    </source>
</evidence>
<comment type="caution">
    <text evidence="17">The sequence shown here is derived from an EMBL/GenBank/DDBJ whole genome shotgun (WGS) entry which is preliminary data.</text>
</comment>
<dbReference type="GO" id="GO:0015937">
    <property type="term" value="P:coenzyme A biosynthetic process"/>
    <property type="evidence" value="ECO:0007669"/>
    <property type="project" value="UniProtKB-UniRule"/>
</dbReference>
<dbReference type="SUPFAM" id="SSF53067">
    <property type="entry name" value="Actin-like ATPase domain"/>
    <property type="match status" value="2"/>
</dbReference>
<feature type="active site" description="Proton acceptor" evidence="16">
    <location>
        <position position="109"/>
    </location>
</feature>
<proteinExistence type="inferred from homology"/>
<dbReference type="GO" id="GO:0005737">
    <property type="term" value="C:cytoplasm"/>
    <property type="evidence" value="ECO:0007669"/>
    <property type="project" value="UniProtKB-SubCell"/>
</dbReference>
<evidence type="ECO:0000256" key="15">
    <source>
        <dbReference type="ARBA" id="ARBA00040883"/>
    </source>
</evidence>
<feature type="binding site" evidence="16">
    <location>
        <begin position="6"/>
        <end position="13"/>
    </location>
    <ligand>
        <name>ATP</name>
        <dbReference type="ChEBI" id="CHEBI:30616"/>
    </ligand>
</feature>
<dbReference type="NCBIfam" id="NF009855">
    <property type="entry name" value="PRK13321.1"/>
    <property type="match status" value="1"/>
</dbReference>
<feature type="binding site" evidence="16">
    <location>
        <position position="132"/>
    </location>
    <ligand>
        <name>ATP</name>
        <dbReference type="ChEBI" id="CHEBI:30616"/>
    </ligand>
</feature>
<evidence type="ECO:0000256" key="6">
    <source>
        <dbReference type="ARBA" id="ARBA00012102"/>
    </source>
</evidence>
<evidence type="ECO:0000313" key="18">
    <source>
        <dbReference type="Proteomes" id="UP000886785"/>
    </source>
</evidence>
<dbReference type="GO" id="GO:0046872">
    <property type="term" value="F:metal ion binding"/>
    <property type="evidence" value="ECO:0007669"/>
    <property type="project" value="UniProtKB-KW"/>
</dbReference>
<dbReference type="InterPro" id="IPR004619">
    <property type="entry name" value="Type_III_PanK"/>
</dbReference>
<dbReference type="Proteomes" id="UP000886785">
    <property type="component" value="Unassembled WGS sequence"/>
</dbReference>
<keyword evidence="8 16" id="KW-0808">Transferase</keyword>
<accession>A0A9D1DNW4</accession>
<name>A0A9D1DNW4_9FIRM</name>
<keyword evidence="10 16" id="KW-0418">Kinase</keyword>
<sequence length="256" mass="27198">MILALDIGNTNIVAGCIEDGNICMMVRATTDRLKTGDEYAMLFHNLLTLHHIDIDALEGTIISCVVPVLSHPIRSAIEKLTGRAPLMVGAGLKTGLNIVMDNPGQLGADLVVDAVAASARYELPIIIFDMGTATTMSLINEKGNYVGGMIIPGAALTLDALSNRASQLPHVGIDSPKSLIGTNTVDCMRSGIVYSNAAMIDGLIQRVNETLSKPASVVATGGLAGVIVPYCREKVVYDKNLLLHGLWLLYCKNKGR</sequence>
<comment type="cofactor">
    <cofactor evidence="2">
        <name>K(+)</name>
        <dbReference type="ChEBI" id="CHEBI:29103"/>
    </cofactor>
</comment>
<reference evidence="17" key="1">
    <citation type="submission" date="2020-10" db="EMBL/GenBank/DDBJ databases">
        <authorList>
            <person name="Gilroy R."/>
        </authorList>
    </citation>
    <scope>NUCLEOTIDE SEQUENCE</scope>
    <source>
        <strain evidence="17">ChiSjej1B19-7085</strain>
    </source>
</reference>
<dbReference type="EMBL" id="DVHF01000014">
    <property type="protein sequence ID" value="HIR56281.1"/>
    <property type="molecule type" value="Genomic_DNA"/>
</dbReference>
<feature type="binding site" evidence="16">
    <location>
        <position position="184"/>
    </location>
    <ligand>
        <name>substrate</name>
    </ligand>
</feature>
<evidence type="ECO:0000313" key="17">
    <source>
        <dbReference type="EMBL" id="HIR56281.1"/>
    </source>
</evidence>
<comment type="catalytic activity">
    <reaction evidence="1 16">
        <text>(R)-pantothenate + ATP = (R)-4'-phosphopantothenate + ADP + H(+)</text>
        <dbReference type="Rhea" id="RHEA:16373"/>
        <dbReference type="ChEBI" id="CHEBI:10986"/>
        <dbReference type="ChEBI" id="CHEBI:15378"/>
        <dbReference type="ChEBI" id="CHEBI:29032"/>
        <dbReference type="ChEBI" id="CHEBI:30616"/>
        <dbReference type="ChEBI" id="CHEBI:456216"/>
        <dbReference type="EC" id="2.7.1.33"/>
    </reaction>
</comment>
<protein>
    <recommendedName>
        <fullName evidence="15 16">Type III pantothenate kinase</fullName>
        <ecNumber evidence="6 16">2.7.1.33</ecNumber>
    </recommendedName>
    <alternativeName>
        <fullName evidence="16">PanK-III</fullName>
    </alternativeName>
    <alternativeName>
        <fullName evidence="16">Pantothenic acid kinase</fullName>
    </alternativeName>
</protein>
<evidence type="ECO:0000256" key="16">
    <source>
        <dbReference type="HAMAP-Rule" id="MF_01274"/>
    </source>
</evidence>
<evidence type="ECO:0000256" key="11">
    <source>
        <dbReference type="ARBA" id="ARBA00022840"/>
    </source>
</evidence>
<keyword evidence="12 16" id="KW-0630">Potassium</keyword>
<comment type="similarity">
    <text evidence="14 16">Belongs to the type III pantothenate kinase family.</text>
</comment>
<keyword evidence="13 16" id="KW-0173">Coenzyme A biosynthesis</keyword>
<keyword evidence="9 16" id="KW-0547">Nucleotide-binding</keyword>
<evidence type="ECO:0000256" key="2">
    <source>
        <dbReference type="ARBA" id="ARBA00001958"/>
    </source>
</evidence>
<evidence type="ECO:0000256" key="7">
    <source>
        <dbReference type="ARBA" id="ARBA00022490"/>
    </source>
</evidence>
<evidence type="ECO:0000256" key="5">
    <source>
        <dbReference type="ARBA" id="ARBA00011738"/>
    </source>
</evidence>
<comment type="caution">
    <text evidence="16">Lacks conserved residue(s) required for the propagation of feature annotation.</text>
</comment>
<dbReference type="GO" id="GO:0004594">
    <property type="term" value="F:pantothenate kinase activity"/>
    <property type="evidence" value="ECO:0007669"/>
    <property type="project" value="UniProtKB-UniRule"/>
</dbReference>
<evidence type="ECO:0000256" key="10">
    <source>
        <dbReference type="ARBA" id="ARBA00022777"/>
    </source>
</evidence>